<name>A0ABU7SIW5_9ACTN</name>
<dbReference type="EC" id="3.1.3.-" evidence="2"/>
<dbReference type="InterPro" id="IPR023214">
    <property type="entry name" value="HAD_sf"/>
</dbReference>
<feature type="region of interest" description="Disordered" evidence="1">
    <location>
        <begin position="268"/>
        <end position="292"/>
    </location>
</feature>
<dbReference type="InterPro" id="IPR036412">
    <property type="entry name" value="HAD-like_sf"/>
</dbReference>
<keyword evidence="3" id="KW-1185">Reference proteome</keyword>
<dbReference type="EMBL" id="JAZGQL010000020">
    <property type="protein sequence ID" value="MEE6309849.1"/>
    <property type="molecule type" value="Genomic_DNA"/>
</dbReference>
<dbReference type="RefSeq" id="WP_331210104.1">
    <property type="nucleotide sequence ID" value="NZ_JAZGQL010000020.1"/>
</dbReference>
<comment type="caution">
    <text evidence="2">The sequence shown here is derived from an EMBL/GenBank/DDBJ whole genome shotgun (WGS) entry which is preliminary data.</text>
</comment>
<dbReference type="GO" id="GO:0016787">
    <property type="term" value="F:hydrolase activity"/>
    <property type="evidence" value="ECO:0007669"/>
    <property type="project" value="UniProtKB-KW"/>
</dbReference>
<proteinExistence type="predicted"/>
<dbReference type="CDD" id="cd07516">
    <property type="entry name" value="HAD_Pase"/>
    <property type="match status" value="1"/>
</dbReference>
<dbReference type="InterPro" id="IPR000150">
    <property type="entry name" value="Cof"/>
</dbReference>
<dbReference type="Proteomes" id="UP001339911">
    <property type="component" value="Unassembled WGS sequence"/>
</dbReference>
<sequence length="292" mass="30642">MGRLPRLVATDLDGTLLRADQTVSPRTVEAISRISAEGTGVVLVTGRPIRWLPRVYEQLGQPLPTVCANGAVVYDPVTDQVLRADPLAPDLLAEVVQRLRAEVPGVSFAVEVTDGREFRHEVDYPLRWDRGYPDIRMIESPADLHALPAVKLLARAGAQDPDVFVKVVAGALAGLAEATHSSYSGLIEISAAGVTKAAGLAWYCTRHGVDAADVVAFGDMPNDVPMLTWVGRAVAVANAHPAVLEIAGEVTTSNEEDGVAAYLESLLDSGQPDGGDAAGPAGQSPDRIAGSA</sequence>
<protein>
    <submittedName>
        <fullName evidence="2">HAD family hydrolase</fullName>
        <ecNumber evidence="2">3.1.3.-</ecNumber>
    </submittedName>
</protein>
<dbReference type="PANTHER" id="PTHR10000:SF8">
    <property type="entry name" value="HAD SUPERFAMILY HYDROLASE-LIKE, TYPE 3"/>
    <property type="match status" value="1"/>
</dbReference>
<dbReference type="SUPFAM" id="SSF56784">
    <property type="entry name" value="HAD-like"/>
    <property type="match status" value="1"/>
</dbReference>
<reference evidence="2 3" key="1">
    <citation type="submission" date="2024-01" db="EMBL/GenBank/DDBJ databases">
        <title>Genome insights into Plantactinospora veratri sp. nov.</title>
        <authorList>
            <person name="Wang L."/>
        </authorList>
    </citation>
    <scope>NUCLEOTIDE SEQUENCE [LARGE SCALE GENOMIC DNA]</scope>
    <source>
        <strain evidence="2 3">NEAU-FHS4</strain>
    </source>
</reference>
<gene>
    <name evidence="2" type="ORF">V1634_23725</name>
</gene>
<dbReference type="Gene3D" id="3.30.1240.10">
    <property type="match status" value="1"/>
</dbReference>
<dbReference type="Pfam" id="PF08282">
    <property type="entry name" value="Hydrolase_3"/>
    <property type="match status" value="1"/>
</dbReference>
<dbReference type="PANTHER" id="PTHR10000">
    <property type="entry name" value="PHOSPHOSERINE PHOSPHATASE"/>
    <property type="match status" value="1"/>
</dbReference>
<dbReference type="InterPro" id="IPR006379">
    <property type="entry name" value="HAD-SF_hydro_IIB"/>
</dbReference>
<dbReference type="NCBIfam" id="TIGR00099">
    <property type="entry name" value="Cof-subfamily"/>
    <property type="match status" value="1"/>
</dbReference>
<dbReference type="Gene3D" id="3.40.50.1000">
    <property type="entry name" value="HAD superfamily/HAD-like"/>
    <property type="match status" value="1"/>
</dbReference>
<evidence type="ECO:0000313" key="3">
    <source>
        <dbReference type="Proteomes" id="UP001339911"/>
    </source>
</evidence>
<evidence type="ECO:0000313" key="2">
    <source>
        <dbReference type="EMBL" id="MEE6309849.1"/>
    </source>
</evidence>
<organism evidence="2 3">
    <name type="scientific">Plantactinospora veratri</name>
    <dbReference type="NCBI Taxonomy" id="1436122"/>
    <lineage>
        <taxon>Bacteria</taxon>
        <taxon>Bacillati</taxon>
        <taxon>Actinomycetota</taxon>
        <taxon>Actinomycetes</taxon>
        <taxon>Micromonosporales</taxon>
        <taxon>Micromonosporaceae</taxon>
        <taxon>Plantactinospora</taxon>
    </lineage>
</organism>
<evidence type="ECO:0000256" key="1">
    <source>
        <dbReference type="SAM" id="MobiDB-lite"/>
    </source>
</evidence>
<keyword evidence="2" id="KW-0378">Hydrolase</keyword>
<accession>A0ABU7SIW5</accession>
<dbReference type="NCBIfam" id="TIGR01484">
    <property type="entry name" value="HAD-SF-IIB"/>
    <property type="match status" value="1"/>
</dbReference>